<dbReference type="PRINTS" id="PR01436">
    <property type="entry name" value="NADHDHGNASE2"/>
</dbReference>
<keyword evidence="6" id="KW-0813">Transport</keyword>
<feature type="transmembrane region" description="Helical" evidence="18">
    <location>
        <begin position="237"/>
        <end position="259"/>
    </location>
</feature>
<keyword evidence="11 18" id="KW-0249">Electron transport</keyword>
<dbReference type="PANTHER" id="PTHR46552:SF1">
    <property type="entry name" value="NADH-UBIQUINONE OXIDOREDUCTASE CHAIN 2"/>
    <property type="match status" value="1"/>
</dbReference>
<keyword evidence="14 18" id="KW-0830">Ubiquinone</keyword>
<comment type="catalytic activity">
    <reaction evidence="17 18">
        <text>a ubiquinone + NADH + 5 H(+)(in) = a ubiquinol + NAD(+) + 4 H(+)(out)</text>
        <dbReference type="Rhea" id="RHEA:29091"/>
        <dbReference type="Rhea" id="RHEA-COMP:9565"/>
        <dbReference type="Rhea" id="RHEA-COMP:9566"/>
        <dbReference type="ChEBI" id="CHEBI:15378"/>
        <dbReference type="ChEBI" id="CHEBI:16389"/>
        <dbReference type="ChEBI" id="CHEBI:17976"/>
        <dbReference type="ChEBI" id="CHEBI:57540"/>
        <dbReference type="ChEBI" id="CHEBI:57945"/>
        <dbReference type="EC" id="7.1.1.2"/>
    </reaction>
</comment>
<dbReference type="CTD" id="4536"/>
<evidence type="ECO:0000256" key="1">
    <source>
        <dbReference type="ARBA" id="ARBA00003257"/>
    </source>
</evidence>
<comment type="function">
    <text evidence="18">Core subunit of the mitochondrial membrane respiratory chain NADH dehydrogenase (Complex I) which catalyzes electron transfer from NADH through the respiratory chain, using ubiquinone as an electron acceptor. Essential for the catalytic activity and assembly of complex I.</text>
</comment>
<evidence type="ECO:0000256" key="16">
    <source>
        <dbReference type="ARBA" id="ARBA00023136"/>
    </source>
</evidence>
<evidence type="ECO:0000256" key="14">
    <source>
        <dbReference type="ARBA" id="ARBA00023075"/>
    </source>
</evidence>
<evidence type="ECO:0000256" key="2">
    <source>
        <dbReference type="ARBA" id="ARBA00004448"/>
    </source>
</evidence>
<organism evidence="20">
    <name type="scientific">Oenopia sauzeti</name>
    <dbReference type="NCBI Taxonomy" id="420097"/>
    <lineage>
        <taxon>Eukaryota</taxon>
        <taxon>Metazoa</taxon>
        <taxon>Ecdysozoa</taxon>
        <taxon>Arthropoda</taxon>
        <taxon>Hexapoda</taxon>
        <taxon>Insecta</taxon>
        <taxon>Pterygota</taxon>
        <taxon>Neoptera</taxon>
        <taxon>Endopterygota</taxon>
        <taxon>Coleoptera</taxon>
        <taxon>Polyphaga</taxon>
        <taxon>Cucujiformia</taxon>
        <taxon>Coccinelloidea</taxon>
        <taxon>Coccinellidae</taxon>
        <taxon>Coccinellinae</taxon>
        <taxon>Coccinellini</taxon>
        <taxon>Oenopia</taxon>
    </lineage>
</organism>
<name>A0A8E5JTN3_9CUCU</name>
<keyword evidence="8 18" id="KW-0812">Transmembrane</keyword>
<feature type="transmembrane region" description="Helical" evidence="18">
    <location>
        <begin position="197"/>
        <end position="217"/>
    </location>
</feature>
<sequence>MVKMMKLMFLMVMVLGTFISISSYSWINIWIGLEMNFLAFVPLINMDNYKQSSETSMKYFFVQVSASMFVMISFLYSMYLNNYIESMNNINNFIFNCAILMKMGAAPFHIWYPELVEGMSWFNNLLMLTWQKIAPMILIMYNFSMNSYFMIIILISMTVSGLKMWNQTSIKKILALSSINHMGWMMSMMFLNQSIWILYFCVYILITFNLVLVLMKFNINNIYELFSLMNLNKSTKFFFFFNLFSLGGIPPFLGFFPKWMVLKILMENEMYLLAFLMIFFTLLSLFIYIRIIIQPLIFKISEKKVSIKYSNSYFINFMNFFNISGLICFTLMYSMY</sequence>
<feature type="transmembrane region" description="Helical" evidence="18">
    <location>
        <begin position="7"/>
        <end position="27"/>
    </location>
</feature>
<evidence type="ECO:0000256" key="6">
    <source>
        <dbReference type="ARBA" id="ARBA00022448"/>
    </source>
</evidence>
<comment type="subcellular location">
    <subcellularLocation>
        <location evidence="2 18">Mitochondrion inner membrane</location>
        <topology evidence="2 18">Multi-pass membrane protein</topology>
    </subcellularLocation>
</comment>
<keyword evidence="15 18" id="KW-0496">Mitochondrion</keyword>
<keyword evidence="16 18" id="KW-0472">Membrane</keyword>
<evidence type="ECO:0000259" key="19">
    <source>
        <dbReference type="Pfam" id="PF00361"/>
    </source>
</evidence>
<proteinExistence type="inferred from homology"/>
<evidence type="ECO:0000256" key="7">
    <source>
        <dbReference type="ARBA" id="ARBA00022660"/>
    </source>
</evidence>
<evidence type="ECO:0000256" key="11">
    <source>
        <dbReference type="ARBA" id="ARBA00022982"/>
    </source>
</evidence>
<dbReference type="GeneID" id="68205376"/>
<gene>
    <name evidence="20" type="primary">ND2</name>
</gene>
<reference evidence="20" key="1">
    <citation type="submission" date="2021-01" db="EMBL/GenBank/DDBJ databases">
        <authorList>
            <person name="Wei Z."/>
            <person name="Dai R."/>
        </authorList>
    </citation>
    <scope>NUCLEOTIDE SEQUENCE</scope>
</reference>
<evidence type="ECO:0000256" key="10">
    <source>
        <dbReference type="ARBA" id="ARBA00022967"/>
    </source>
</evidence>
<dbReference type="InterPro" id="IPR003917">
    <property type="entry name" value="NADH_UbQ_OxRdtase_chain2"/>
</dbReference>
<evidence type="ECO:0000256" key="9">
    <source>
        <dbReference type="ARBA" id="ARBA00022792"/>
    </source>
</evidence>
<feature type="domain" description="NADH:quinone oxidoreductase/Mrp antiporter transmembrane" evidence="19">
    <location>
        <begin position="23"/>
        <end position="283"/>
    </location>
</feature>
<keyword evidence="12 18" id="KW-1133">Transmembrane helix</keyword>
<feature type="transmembrane region" description="Helical" evidence="18">
    <location>
        <begin position="93"/>
        <end position="113"/>
    </location>
</feature>
<geneLocation type="mitochondrion" evidence="20"/>
<evidence type="ECO:0000256" key="4">
    <source>
        <dbReference type="ARBA" id="ARBA00012944"/>
    </source>
</evidence>
<feature type="transmembrane region" description="Helical" evidence="18">
    <location>
        <begin position="133"/>
        <end position="161"/>
    </location>
</feature>
<feature type="transmembrane region" description="Helical" evidence="18">
    <location>
        <begin position="313"/>
        <end position="333"/>
    </location>
</feature>
<evidence type="ECO:0000256" key="15">
    <source>
        <dbReference type="ARBA" id="ARBA00023128"/>
    </source>
</evidence>
<dbReference type="Pfam" id="PF00361">
    <property type="entry name" value="Proton_antipo_M"/>
    <property type="match status" value="1"/>
</dbReference>
<dbReference type="EC" id="7.1.1.2" evidence="4 18"/>
<protein>
    <recommendedName>
        <fullName evidence="5 18">NADH-ubiquinone oxidoreductase chain 2</fullName>
        <ecNumber evidence="4 18">7.1.1.2</ecNumber>
    </recommendedName>
</protein>
<comment type="function">
    <text evidence="1">Core subunit of the mitochondrial membrane respiratory chain NADH dehydrogenase (Complex I) that is believed to belong to the minimal assembly required for catalysis. Complex I functions in the transfer of electrons from NADH to the respiratory chain. The immediate electron acceptor for the enzyme is believed to be ubiquinone.</text>
</comment>
<evidence type="ECO:0000313" key="20">
    <source>
        <dbReference type="EMBL" id="QVD39749.1"/>
    </source>
</evidence>
<evidence type="ECO:0000256" key="17">
    <source>
        <dbReference type="ARBA" id="ARBA00049551"/>
    </source>
</evidence>
<dbReference type="AlphaFoldDB" id="A0A8E5JTN3"/>
<feature type="transmembrane region" description="Helical" evidence="18">
    <location>
        <begin position="59"/>
        <end position="81"/>
    </location>
</feature>
<evidence type="ECO:0000256" key="5">
    <source>
        <dbReference type="ARBA" id="ARBA00021008"/>
    </source>
</evidence>
<dbReference type="PANTHER" id="PTHR46552">
    <property type="entry name" value="NADH-UBIQUINONE OXIDOREDUCTASE CHAIN 2"/>
    <property type="match status" value="1"/>
</dbReference>
<evidence type="ECO:0000256" key="3">
    <source>
        <dbReference type="ARBA" id="ARBA00007012"/>
    </source>
</evidence>
<evidence type="ECO:0000256" key="13">
    <source>
        <dbReference type="ARBA" id="ARBA00023027"/>
    </source>
</evidence>
<dbReference type="GO" id="GO:0008137">
    <property type="term" value="F:NADH dehydrogenase (ubiquinone) activity"/>
    <property type="evidence" value="ECO:0007669"/>
    <property type="project" value="UniProtKB-EC"/>
</dbReference>
<dbReference type="InterPro" id="IPR050175">
    <property type="entry name" value="Complex_I_Subunit_2"/>
</dbReference>
<accession>A0A8E5JTN3</accession>
<keyword evidence="10 18" id="KW-1278">Translocase</keyword>
<dbReference type="InterPro" id="IPR001750">
    <property type="entry name" value="ND/Mrp_TM"/>
</dbReference>
<evidence type="ECO:0000256" key="18">
    <source>
        <dbReference type="RuleBase" id="RU003403"/>
    </source>
</evidence>
<evidence type="ECO:0000256" key="12">
    <source>
        <dbReference type="ARBA" id="ARBA00022989"/>
    </source>
</evidence>
<dbReference type="GO" id="GO:0005743">
    <property type="term" value="C:mitochondrial inner membrane"/>
    <property type="evidence" value="ECO:0007669"/>
    <property type="project" value="UniProtKB-SubCell"/>
</dbReference>
<dbReference type="GO" id="GO:0006120">
    <property type="term" value="P:mitochondrial electron transport, NADH to ubiquinone"/>
    <property type="evidence" value="ECO:0007669"/>
    <property type="project" value="InterPro"/>
</dbReference>
<evidence type="ECO:0000256" key="8">
    <source>
        <dbReference type="ARBA" id="ARBA00022692"/>
    </source>
</evidence>
<feature type="transmembrane region" description="Helical" evidence="18">
    <location>
        <begin position="271"/>
        <end position="293"/>
    </location>
</feature>
<feature type="transmembrane region" description="Helical" evidence="18">
    <location>
        <begin position="173"/>
        <end position="191"/>
    </location>
</feature>
<dbReference type="EMBL" id="MW530420">
    <property type="protein sequence ID" value="QVD39749.1"/>
    <property type="molecule type" value="Genomic_DNA"/>
</dbReference>
<dbReference type="RefSeq" id="YP_010180330.1">
    <property type="nucleotide sequence ID" value="NC_058236.1"/>
</dbReference>
<keyword evidence="9 18" id="KW-0999">Mitochondrion inner membrane</keyword>
<keyword evidence="13 18" id="KW-0520">NAD</keyword>
<keyword evidence="7 18" id="KW-0679">Respiratory chain</keyword>
<comment type="similarity">
    <text evidence="3 18">Belongs to the complex I subunit 2 family.</text>
</comment>